<sequence>MTATEHLQAIEDATEQAQAIADALERGDIDTSQILSTSTIECTLPAGVSVADLMGGDKSALQQLMQESLVTQERLAFFEKANFAFSIFARMSHNSSFDFERKYRDLHDDIEKHKDVWFDKIFNIDSENPFHCERTVGILGTLCTILRQRGDLPGCMRVMPLYMEVLGRYKQQTEGPGRNNQAQIDCYNGLEYKANLIRINCGIQLRDQGMAMKALRSVISYEQNEKARGTYPEGDDSYPDFDFVLSMLIGHNRFDEVTDDILFRALRFTSEERPSAAPQLQPRECGYCGKVVRDEPTATALSSILTRRSHNLFRNNCAVIFSFVAAATKNHTAVASARKLIGDSIDISARKKHHEHRFGHIESNNRCFSRTVQRSSSMPIRNSSDGCSEAKWQGLAGEKAEALKDLPGFEAVKEIAPSKKEMVRRQKRAQKERRKSGELNLPEDYIRERTDDAVRTILIEFIPRLSADAGRDYFELQSTLTAKIVPITKQYLRKYPQYDSYATIKDLTSRRDFLVEMSKVVAEVMNDAL</sequence>
<dbReference type="EMBL" id="AGNL01048371">
    <property type="protein sequence ID" value="EJK45636.1"/>
    <property type="molecule type" value="Genomic_DNA"/>
</dbReference>
<evidence type="ECO:0000313" key="1">
    <source>
        <dbReference type="EMBL" id="EJK45636.1"/>
    </source>
</evidence>
<dbReference type="AlphaFoldDB" id="K0R9P6"/>
<reference evidence="1 2" key="1">
    <citation type="journal article" date="2012" name="Genome Biol.">
        <title>Genome and low-iron response of an oceanic diatom adapted to chronic iron limitation.</title>
        <authorList>
            <person name="Lommer M."/>
            <person name="Specht M."/>
            <person name="Roy A.S."/>
            <person name="Kraemer L."/>
            <person name="Andreson R."/>
            <person name="Gutowska M.A."/>
            <person name="Wolf J."/>
            <person name="Bergner S.V."/>
            <person name="Schilhabel M.B."/>
            <person name="Klostermeier U.C."/>
            <person name="Beiko R.G."/>
            <person name="Rosenstiel P."/>
            <person name="Hippler M."/>
            <person name="Laroche J."/>
        </authorList>
    </citation>
    <scope>NUCLEOTIDE SEQUENCE [LARGE SCALE GENOMIC DNA]</scope>
    <source>
        <strain evidence="1 2">CCMP1005</strain>
    </source>
</reference>
<keyword evidence="2" id="KW-1185">Reference proteome</keyword>
<evidence type="ECO:0000313" key="2">
    <source>
        <dbReference type="Proteomes" id="UP000266841"/>
    </source>
</evidence>
<comment type="caution">
    <text evidence="1">The sequence shown here is derived from an EMBL/GenBank/DDBJ whole genome shotgun (WGS) entry which is preliminary data.</text>
</comment>
<name>K0R9P6_THAOC</name>
<dbReference type="OrthoDB" id="17250at2836"/>
<gene>
    <name evidence="1" type="ORF">THAOC_35735</name>
</gene>
<dbReference type="Proteomes" id="UP000266841">
    <property type="component" value="Unassembled WGS sequence"/>
</dbReference>
<proteinExistence type="predicted"/>
<organism evidence="1 2">
    <name type="scientific">Thalassiosira oceanica</name>
    <name type="common">Marine diatom</name>
    <dbReference type="NCBI Taxonomy" id="159749"/>
    <lineage>
        <taxon>Eukaryota</taxon>
        <taxon>Sar</taxon>
        <taxon>Stramenopiles</taxon>
        <taxon>Ochrophyta</taxon>
        <taxon>Bacillariophyta</taxon>
        <taxon>Coscinodiscophyceae</taxon>
        <taxon>Thalassiosirophycidae</taxon>
        <taxon>Thalassiosirales</taxon>
        <taxon>Thalassiosiraceae</taxon>
        <taxon>Thalassiosira</taxon>
    </lineage>
</organism>
<accession>K0R9P6</accession>
<protein>
    <submittedName>
        <fullName evidence="1">Uncharacterized protein</fullName>
    </submittedName>
</protein>